<dbReference type="RefSeq" id="WP_141337659.1">
    <property type="nucleotide sequence ID" value="NZ_JBHMAX010000013.1"/>
</dbReference>
<accession>A0ABV5V1R9</accession>
<keyword evidence="1" id="KW-0560">Oxidoreductase</keyword>
<organism evidence="1 2">
    <name type="scientific">Ornithinimicrobium kibberense</name>
    <dbReference type="NCBI Taxonomy" id="282060"/>
    <lineage>
        <taxon>Bacteria</taxon>
        <taxon>Bacillati</taxon>
        <taxon>Actinomycetota</taxon>
        <taxon>Actinomycetes</taxon>
        <taxon>Micrococcales</taxon>
        <taxon>Ornithinimicrobiaceae</taxon>
        <taxon>Ornithinimicrobium</taxon>
    </lineage>
</organism>
<comment type="caution">
    <text evidence="1">The sequence shown here is derived from an EMBL/GenBank/DDBJ whole genome shotgun (WGS) entry which is preliminary data.</text>
</comment>
<protein>
    <submittedName>
        <fullName evidence="1">2-nitropropane dioxygenase</fullName>
    </submittedName>
</protein>
<dbReference type="Proteomes" id="UP001589613">
    <property type="component" value="Unassembled WGS sequence"/>
</dbReference>
<keyword evidence="2" id="KW-1185">Reference proteome</keyword>
<evidence type="ECO:0000313" key="2">
    <source>
        <dbReference type="Proteomes" id="UP001589613"/>
    </source>
</evidence>
<dbReference type="EMBL" id="JBHMAX010000013">
    <property type="protein sequence ID" value="MFB9731731.1"/>
    <property type="molecule type" value="Genomic_DNA"/>
</dbReference>
<name>A0ABV5V1R9_9MICO</name>
<sequence>MQDVPTAEVPMEVRIEFAHAALQHLADREGVDLLHIKGIAFEPLWRSRASGGSDADVLVRPSQVKRFVGAVEAAGWRRRSRFRTGSPFGHAQTYWHDHLGYADVHRFFPGTRPGDAAFDVLWSRRQVRDLAAVGCPVPDEVGQALVFALNEARNGATVRTSPRLAELADDPGLGGEVVALVPQVGAEVGWAAALDELDRVRDHREHDLWHAVSRDGSRVAEWRARVKAQPTVLHKVGLVVRAPMVNTEHLANTRGHEPTAWEVAVEFFDRGRRAAVELWRARPGGPR</sequence>
<dbReference type="GO" id="GO:0051213">
    <property type="term" value="F:dioxygenase activity"/>
    <property type="evidence" value="ECO:0007669"/>
    <property type="project" value="UniProtKB-KW"/>
</dbReference>
<gene>
    <name evidence="1" type="ORF">ACFFN0_06730</name>
</gene>
<evidence type="ECO:0000313" key="1">
    <source>
        <dbReference type="EMBL" id="MFB9731731.1"/>
    </source>
</evidence>
<keyword evidence="1" id="KW-0223">Dioxygenase</keyword>
<proteinExistence type="predicted"/>
<reference evidence="1 2" key="1">
    <citation type="submission" date="2024-09" db="EMBL/GenBank/DDBJ databases">
        <authorList>
            <person name="Sun Q."/>
            <person name="Mori K."/>
        </authorList>
    </citation>
    <scope>NUCLEOTIDE SEQUENCE [LARGE SCALE GENOMIC DNA]</scope>
    <source>
        <strain evidence="1 2">JCM 12763</strain>
    </source>
</reference>